<accession>A0A743P438</accession>
<dbReference type="AlphaFoldDB" id="A0A743P438"/>
<organism evidence="1">
    <name type="scientific">Salmonella enterica</name>
    <name type="common">Salmonella choleraesuis</name>
    <dbReference type="NCBI Taxonomy" id="28901"/>
    <lineage>
        <taxon>Bacteria</taxon>
        <taxon>Pseudomonadati</taxon>
        <taxon>Pseudomonadota</taxon>
        <taxon>Gammaproteobacteria</taxon>
        <taxon>Enterobacterales</taxon>
        <taxon>Enterobacteriaceae</taxon>
        <taxon>Salmonella</taxon>
    </lineage>
</organism>
<proteinExistence type="predicted"/>
<dbReference type="EMBL" id="DAAUQX010000016">
    <property type="protein sequence ID" value="HAF2128140.1"/>
    <property type="molecule type" value="Genomic_DNA"/>
</dbReference>
<sequence length="209" mass="23590">MNIFSDLMALHEENHLADERLTTLINHFWSMRGRLNNKLTAEGAAGTISEKRYKRLLTALLDELIRESVDIQNTTRQSGWVLKTLDDRLHISLLRALHIQWCNHARIYALNQAGNSPEKTFPENPVSDWYKNAGKTQFAHLPAFSPLGDALNRFQAATEALRLEGRYRMSPDSLSEKLQLFDAACQSVTGALGGLDEQINTMADLARIN</sequence>
<comment type="caution">
    <text evidence="1">The sequence shown here is derived from an EMBL/GenBank/DDBJ whole genome shotgun (WGS) entry which is preliminary data.</text>
</comment>
<evidence type="ECO:0008006" key="2">
    <source>
        <dbReference type="Google" id="ProtNLM"/>
    </source>
</evidence>
<gene>
    <name evidence="1" type="ORF">G9F27_002291</name>
</gene>
<reference evidence="1" key="1">
    <citation type="journal article" date="2018" name="Genome Biol.">
        <title>SKESA: strategic k-mer extension for scrupulous assemblies.</title>
        <authorList>
            <person name="Souvorov A."/>
            <person name="Agarwala R."/>
            <person name="Lipman D.J."/>
        </authorList>
    </citation>
    <scope>NUCLEOTIDE SEQUENCE</scope>
    <source>
        <strain evidence="1">MA.CK_00/00001968</strain>
    </source>
</reference>
<reference evidence="1" key="2">
    <citation type="submission" date="2020-02" db="EMBL/GenBank/DDBJ databases">
        <authorList>
            <consortium name="NCBI Pathogen Detection Project"/>
        </authorList>
    </citation>
    <scope>NUCLEOTIDE SEQUENCE</scope>
    <source>
        <strain evidence="1">MA.CK_00/00001968</strain>
    </source>
</reference>
<name>A0A743P438_SALER</name>
<evidence type="ECO:0000313" key="1">
    <source>
        <dbReference type="EMBL" id="HAF2128140.1"/>
    </source>
</evidence>
<protein>
    <recommendedName>
        <fullName evidence="2">Chemotaxis protein</fullName>
    </recommendedName>
</protein>